<dbReference type="EMBL" id="JACEFO010002024">
    <property type="protein sequence ID" value="KAF8688850.1"/>
    <property type="molecule type" value="Genomic_DNA"/>
</dbReference>
<name>A0A835EG51_9POAL</name>
<dbReference type="InterPro" id="IPR032567">
    <property type="entry name" value="RTL1-rel"/>
</dbReference>
<organism evidence="2 3">
    <name type="scientific">Digitaria exilis</name>
    <dbReference type="NCBI Taxonomy" id="1010633"/>
    <lineage>
        <taxon>Eukaryota</taxon>
        <taxon>Viridiplantae</taxon>
        <taxon>Streptophyta</taxon>
        <taxon>Embryophyta</taxon>
        <taxon>Tracheophyta</taxon>
        <taxon>Spermatophyta</taxon>
        <taxon>Magnoliopsida</taxon>
        <taxon>Liliopsida</taxon>
        <taxon>Poales</taxon>
        <taxon>Poaceae</taxon>
        <taxon>PACMAD clade</taxon>
        <taxon>Panicoideae</taxon>
        <taxon>Panicodae</taxon>
        <taxon>Paniceae</taxon>
        <taxon>Anthephorinae</taxon>
        <taxon>Digitaria</taxon>
    </lineage>
</organism>
<dbReference type="Gene3D" id="3.10.10.10">
    <property type="entry name" value="HIV Type 1 Reverse Transcriptase, subunit A, domain 1"/>
    <property type="match status" value="1"/>
</dbReference>
<feature type="region of interest" description="Disordered" evidence="1">
    <location>
        <begin position="817"/>
        <end position="840"/>
    </location>
</feature>
<gene>
    <name evidence="2" type="ORF">HU200_042121</name>
</gene>
<dbReference type="PANTHER" id="PTHR15503:SF45">
    <property type="entry name" value="RNA-DIRECTED DNA POLYMERASE HOMOLOG"/>
    <property type="match status" value="1"/>
</dbReference>
<dbReference type="AlphaFoldDB" id="A0A835EG51"/>
<feature type="compositionally biased region" description="Low complexity" evidence="1">
    <location>
        <begin position="504"/>
        <end position="515"/>
    </location>
</feature>
<dbReference type="OrthoDB" id="1741804at2759"/>
<keyword evidence="3" id="KW-1185">Reference proteome</keyword>
<accession>A0A835EG51</accession>
<feature type="region of interest" description="Disordered" evidence="1">
    <location>
        <begin position="486"/>
        <end position="518"/>
    </location>
</feature>
<dbReference type="SUPFAM" id="SSF56672">
    <property type="entry name" value="DNA/RNA polymerases"/>
    <property type="match status" value="1"/>
</dbReference>
<evidence type="ECO:0000313" key="2">
    <source>
        <dbReference type="EMBL" id="KAF8688850.1"/>
    </source>
</evidence>
<feature type="region of interest" description="Disordered" evidence="1">
    <location>
        <begin position="1"/>
        <end position="55"/>
    </location>
</feature>
<comment type="caution">
    <text evidence="2">The sequence shown here is derived from an EMBL/GenBank/DDBJ whole genome shotgun (WGS) entry which is preliminary data.</text>
</comment>
<reference evidence="2" key="1">
    <citation type="submission" date="2020-07" db="EMBL/GenBank/DDBJ databases">
        <title>Genome sequence and genetic diversity analysis of an under-domesticated orphan crop, white fonio (Digitaria exilis).</title>
        <authorList>
            <person name="Bennetzen J.L."/>
            <person name="Chen S."/>
            <person name="Ma X."/>
            <person name="Wang X."/>
            <person name="Yssel A.E.J."/>
            <person name="Chaluvadi S.R."/>
            <person name="Johnson M."/>
            <person name="Gangashetty P."/>
            <person name="Hamidou F."/>
            <person name="Sanogo M.D."/>
            <person name="Zwaenepoel A."/>
            <person name="Wallace J."/>
            <person name="Van De Peer Y."/>
            <person name="Van Deynze A."/>
        </authorList>
    </citation>
    <scope>NUCLEOTIDE SEQUENCE</scope>
    <source>
        <tissue evidence="2">Leaves</tissue>
    </source>
</reference>
<protein>
    <submittedName>
        <fullName evidence="2">Uncharacterized protein</fullName>
    </submittedName>
</protein>
<dbReference type="InterPro" id="IPR043502">
    <property type="entry name" value="DNA/RNA_pol_sf"/>
</dbReference>
<proteinExistence type="predicted"/>
<sequence length="985" mass="108545">MEHGHASRGGDAATRVKGMRRHDMAQGDQTTRPFLSPPATAGYRKPDRPPADLGAQKTYYSTTPPPPPLPLHRASPTYPPCYAAAPCPHPHHATPPCLPHIPTTLRHRAVPLSTPAFMASMELLRSLVELPNEILALIADRVTTTLTRPMEDLRSLRATCNARQCTAHAATETSARAWHYIGFESSRCRRRTPPATMSLFACFLTGMDDIFGRNHSPRPPLEQLHRAAAAGHRTAAYMAAVFLYRPNNSNDTDATAMEYMKQVEFEDGLKWHPRFIPNTYTMDIQPYAAKLAVRSRRFALVLGLLRPTLPPVVVRGNVEQCLDRAFCGREPSRGYFCGGACWHCITLDLGGGSTNCDGITLVPGFGRACGPREATTCVAQPPPGEVPCGKAMRRPAWGGDRREPFHGSNDSTIDYAFIECSIHSSIASLRSPHVLATQRLGQAFPFTACGTMMRWGHPASVFFLPGRLTSTLPIGARRILVTSITTMVRRRHPSRKQPRDASVPPSTRGRSPSSTTRRRGWLALEARFEIDLDHAANIKLSPGCPLNKGRFGFVVTAEASESRKNKIESNLATSRRCLTCCWLPLTPGGRSTTSLGASRVESSAAAARRSRASWTPNPTPTGADIHINEEVKEDVNPTPDPEEGGFILDALVETRGPCPFPSGGAVSGFLSRTNLPSPKETLKQLPPPSLRRAISGCSQASDAWFRTDLGTRRMESHLGARRRRAEEPLEADAWIRAIESKFSILAAPCALNRKDSQAFNGLCPYAGHHADSDEKKMERFHRGLNTKPKAQLTTTRATTYGELLNIAIAQEDAKLVHKADKKRKAPAAPSGGQTQRDSRGHLRVDVGLPGHHSRVLLISLHRSSSNSMFRGRMCSIRLVLENKGKQQRVKLRQRRLNYTTVADLPEGAPDMTEDILVVCEYANVFPDDLPRMPPDRDIEFMIELQPGIAPISKKPYRMPPYELAELKIQLQELLDKGFIRPSVSP</sequence>
<evidence type="ECO:0000256" key="1">
    <source>
        <dbReference type="SAM" id="MobiDB-lite"/>
    </source>
</evidence>
<evidence type="ECO:0000313" key="3">
    <source>
        <dbReference type="Proteomes" id="UP000636709"/>
    </source>
</evidence>
<dbReference type="Proteomes" id="UP000636709">
    <property type="component" value="Unassembled WGS sequence"/>
</dbReference>
<dbReference type="PANTHER" id="PTHR15503">
    <property type="entry name" value="LDOC1 RELATED"/>
    <property type="match status" value="1"/>
</dbReference>
<feature type="region of interest" description="Disordered" evidence="1">
    <location>
        <begin position="603"/>
        <end position="625"/>
    </location>
</feature>